<evidence type="ECO:0000313" key="2">
    <source>
        <dbReference type="Proteomes" id="UP000501891"/>
    </source>
</evidence>
<dbReference type="KEGG" id="acru:HHL28_17535"/>
<keyword evidence="2" id="KW-1185">Reference proteome</keyword>
<name>A0A858RBU4_9PROT</name>
<gene>
    <name evidence="1" type="ORF">HHL28_17535</name>
</gene>
<organism evidence="1 2">
    <name type="scientific">Aerophototrophica crusticola</name>
    <dbReference type="NCBI Taxonomy" id="1709002"/>
    <lineage>
        <taxon>Bacteria</taxon>
        <taxon>Pseudomonadati</taxon>
        <taxon>Pseudomonadota</taxon>
        <taxon>Alphaproteobacteria</taxon>
        <taxon>Rhodospirillales</taxon>
        <taxon>Rhodospirillaceae</taxon>
        <taxon>Aerophototrophica</taxon>
    </lineage>
</organism>
<dbReference type="Proteomes" id="UP000501891">
    <property type="component" value="Chromosome"/>
</dbReference>
<accession>A0A858RBU4</accession>
<protein>
    <submittedName>
        <fullName evidence="1">Uncharacterized protein</fullName>
    </submittedName>
</protein>
<dbReference type="AlphaFoldDB" id="A0A858RBU4"/>
<sequence length="148" mass="16686">MAYLYDDSGFHDELPSREQVAARVERWKQRVADLFDRMESWMPEGFVADRDTTIPMSEPLMREVGVPTQRLPILTVTTPGGHVIRIVPRSLYTLYANSMVSVVGSKRAGRIVDAGSDDAPDWRVYLRDSLTTRTPLTREVFADILGAS</sequence>
<proteinExistence type="predicted"/>
<dbReference type="EMBL" id="CP051775">
    <property type="protein sequence ID" value="QJE74622.1"/>
    <property type="molecule type" value="Genomic_DNA"/>
</dbReference>
<reference evidence="1" key="1">
    <citation type="submission" date="2020-04" db="EMBL/GenBank/DDBJ databases">
        <title>A desert anoxygenic phototrophic bacterium fixes CO2 using RubisCO under aerobic conditions.</title>
        <authorList>
            <person name="Tang K."/>
        </authorList>
    </citation>
    <scope>NUCLEOTIDE SEQUENCE [LARGE SCALE GENOMIC DNA]</scope>
    <source>
        <strain evidence="1">MIMtkB3</strain>
    </source>
</reference>
<evidence type="ECO:0000313" key="1">
    <source>
        <dbReference type="EMBL" id="QJE74622.1"/>
    </source>
</evidence>